<feature type="domain" description="Fe/B12 periplasmic-binding" evidence="1">
    <location>
        <begin position="54"/>
        <end position="322"/>
    </location>
</feature>
<dbReference type="Proteomes" id="UP000075398">
    <property type="component" value="Unassembled WGS sequence"/>
</dbReference>
<organism evidence="2 3">
    <name type="scientific">Candidatus Methanofastidiosum methylothiophilum</name>
    <dbReference type="NCBI Taxonomy" id="1705564"/>
    <lineage>
        <taxon>Archaea</taxon>
        <taxon>Methanobacteriati</taxon>
        <taxon>Methanobacteriota</taxon>
        <taxon>Stenosarchaea group</taxon>
        <taxon>Candidatus Methanofastidiosia</taxon>
        <taxon>Candidatus Methanofastidiosales</taxon>
        <taxon>Candidatus Methanofastidiosaceae</taxon>
        <taxon>Candidatus Methanofastidiosum</taxon>
    </lineage>
</organism>
<comment type="caution">
    <text evidence="2">The sequence shown here is derived from an EMBL/GenBank/DDBJ whole genome shotgun (WGS) entry which is preliminary data.</text>
</comment>
<dbReference type="PANTHER" id="PTHR30535">
    <property type="entry name" value="VITAMIN B12-BINDING PROTEIN"/>
    <property type="match status" value="1"/>
</dbReference>
<reference evidence="2 3" key="1">
    <citation type="journal article" date="2016" name="ISME J.">
        <title>Chasing the elusive Euryarchaeota class WSA2: genomes reveal a uniquely fastidious methyl-reducing methanogen.</title>
        <authorList>
            <person name="Nobu M.K."/>
            <person name="Narihiro T."/>
            <person name="Kuroda K."/>
            <person name="Mei R."/>
            <person name="Liu W.T."/>
        </authorList>
    </citation>
    <scope>NUCLEOTIDE SEQUENCE [LARGE SCALE GENOMIC DNA]</scope>
    <source>
        <strain evidence="2">U1lsi0528_Bin055</strain>
    </source>
</reference>
<dbReference type="Gene3D" id="3.40.50.1980">
    <property type="entry name" value="Nitrogenase molybdenum iron protein domain"/>
    <property type="match status" value="2"/>
</dbReference>
<dbReference type="InterPro" id="IPR002491">
    <property type="entry name" value="ABC_transptr_periplasmic_BD"/>
</dbReference>
<protein>
    <submittedName>
        <fullName evidence="2">Corrinoid ABC transporter substrate-binding protein</fullName>
    </submittedName>
</protein>
<evidence type="ECO:0000313" key="3">
    <source>
        <dbReference type="Proteomes" id="UP000075398"/>
    </source>
</evidence>
<dbReference type="Pfam" id="PF01497">
    <property type="entry name" value="Peripla_BP_2"/>
    <property type="match status" value="1"/>
</dbReference>
<evidence type="ECO:0000259" key="1">
    <source>
        <dbReference type="PROSITE" id="PS50983"/>
    </source>
</evidence>
<accession>A0A150J6X8</accession>
<dbReference type="STRING" id="1705564.APG08_01167"/>
<name>A0A150J6X8_9EURY</name>
<gene>
    <name evidence="2" type="ORF">AMQ22_00653</name>
</gene>
<dbReference type="InterPro" id="IPR050902">
    <property type="entry name" value="ABC_Transporter_SBP"/>
</dbReference>
<dbReference type="AlphaFoldDB" id="A0A150J6X8"/>
<sequence length="384" mass="42139">MKKIVPFLVCSLLVLSLFAGCIGQGTDTKTVTEDTRTIVDMAGRTVTIPKNIERVAIFGGPIGQVPYILGVEDKLCAVSKGHKTSALLAAMDPRITTLPAPRTVNGVINIEELLASNPQFVLAGDIDGEIVTKNTNIPVVQFFATSDGNFAQTKREVTFVGEIFERPEKAKKFCDYLDNTLKFLDERLADLPEEERLVVFNGFDSNHLVTYGTGSYMEERIEAAGCLNAASDVSTAGKKEGIHAGLDQVSMEQLIAWNPDIVVIDFGTPEDLYNDPKWAKVSAIQNKKVYRLPSAVFIWNRPSAESAVLHPLWLATIAHPDRFQDVNIRTEIKKFYREIFEYELSEEQVDKILAGEYATAVGGLSGGYSGGQQQGGQKDGNKSK</sequence>
<proteinExistence type="predicted"/>
<evidence type="ECO:0000313" key="2">
    <source>
        <dbReference type="EMBL" id="KYC52704.1"/>
    </source>
</evidence>
<dbReference type="Gene3D" id="1.20.58.2180">
    <property type="match status" value="1"/>
</dbReference>
<dbReference type="EMBL" id="LNGC01000018">
    <property type="protein sequence ID" value="KYC52704.1"/>
    <property type="molecule type" value="Genomic_DNA"/>
</dbReference>
<dbReference type="PROSITE" id="PS51257">
    <property type="entry name" value="PROKAR_LIPOPROTEIN"/>
    <property type="match status" value="1"/>
</dbReference>
<dbReference type="PROSITE" id="PS50983">
    <property type="entry name" value="FE_B12_PBP"/>
    <property type="match status" value="1"/>
</dbReference>
<dbReference type="PANTHER" id="PTHR30535:SF34">
    <property type="entry name" value="MOLYBDATE-BINDING PROTEIN MOLA"/>
    <property type="match status" value="1"/>
</dbReference>
<dbReference type="SUPFAM" id="SSF53807">
    <property type="entry name" value="Helical backbone' metal receptor"/>
    <property type="match status" value="1"/>
</dbReference>